<dbReference type="NCBIfam" id="NF002298">
    <property type="entry name" value="PRK01222.1-4"/>
    <property type="match status" value="1"/>
</dbReference>
<evidence type="ECO:0000256" key="2">
    <source>
        <dbReference type="ARBA" id="ARBA00004664"/>
    </source>
</evidence>
<keyword evidence="5 9" id="KW-0028">Amino-acid biosynthesis</keyword>
<keyword evidence="6 9" id="KW-0822">Tryptophan biosynthesis</keyword>
<dbReference type="Proteomes" id="UP000623967">
    <property type="component" value="Unassembled WGS sequence"/>
</dbReference>
<dbReference type="PANTHER" id="PTHR42894">
    <property type="entry name" value="N-(5'-PHOSPHORIBOSYL)ANTHRANILATE ISOMERASE"/>
    <property type="match status" value="1"/>
</dbReference>
<gene>
    <name evidence="9" type="primary">trpF</name>
    <name evidence="11" type="ORF">JK635_17065</name>
</gene>
<proteinExistence type="inferred from homology"/>
<dbReference type="InterPro" id="IPR001240">
    <property type="entry name" value="PRAI_dom"/>
</dbReference>
<dbReference type="Pfam" id="PF00697">
    <property type="entry name" value="PRAI"/>
    <property type="match status" value="1"/>
</dbReference>
<sequence>MKVKICGITDVNTAVKAVEYGADAIGFVFAESKRRITEKPAREIVEHLPPEVYKVGVFVNETAEEIERIASYVGLTHIQLHGDEDAEFCQSLTFPVIKAISFQSNEHLAEVSRFPAAYILLDGPKGKYRGGNGTAFDWNQVNISLLKSKKVILAGGLQANNVENAVSIIKPFMVDVSSGVETDGVKDLEKIKAFIKKAKGIC</sequence>
<evidence type="ECO:0000313" key="11">
    <source>
        <dbReference type="EMBL" id="MBL4953896.1"/>
    </source>
</evidence>
<dbReference type="HAMAP" id="MF_00135">
    <property type="entry name" value="PRAI"/>
    <property type="match status" value="1"/>
</dbReference>
<evidence type="ECO:0000256" key="1">
    <source>
        <dbReference type="ARBA" id="ARBA00001164"/>
    </source>
</evidence>
<evidence type="ECO:0000256" key="8">
    <source>
        <dbReference type="ARBA" id="ARBA00023235"/>
    </source>
</evidence>
<dbReference type="RefSeq" id="WP_202655157.1">
    <property type="nucleotide sequence ID" value="NZ_JAESWB010000247.1"/>
</dbReference>
<evidence type="ECO:0000313" key="12">
    <source>
        <dbReference type="Proteomes" id="UP000623967"/>
    </source>
</evidence>
<evidence type="ECO:0000259" key="10">
    <source>
        <dbReference type="Pfam" id="PF00697"/>
    </source>
</evidence>
<accession>A0ABS1TRF9</accession>
<evidence type="ECO:0000256" key="3">
    <source>
        <dbReference type="ARBA" id="ARBA00012572"/>
    </source>
</evidence>
<dbReference type="PANTHER" id="PTHR42894:SF1">
    <property type="entry name" value="N-(5'-PHOSPHORIBOSYL)ANTHRANILATE ISOMERASE"/>
    <property type="match status" value="1"/>
</dbReference>
<evidence type="ECO:0000256" key="5">
    <source>
        <dbReference type="ARBA" id="ARBA00022605"/>
    </source>
</evidence>
<dbReference type="SUPFAM" id="SSF51366">
    <property type="entry name" value="Ribulose-phoshate binding barrel"/>
    <property type="match status" value="1"/>
</dbReference>
<keyword evidence="7 9" id="KW-0057">Aromatic amino acid biosynthesis</keyword>
<evidence type="ECO:0000256" key="9">
    <source>
        <dbReference type="HAMAP-Rule" id="MF_00135"/>
    </source>
</evidence>
<comment type="caution">
    <text evidence="11">The sequence shown here is derived from an EMBL/GenBank/DDBJ whole genome shotgun (WGS) entry which is preliminary data.</text>
</comment>
<keyword evidence="12" id="KW-1185">Reference proteome</keyword>
<dbReference type="GO" id="GO:0004640">
    <property type="term" value="F:phosphoribosylanthranilate isomerase activity"/>
    <property type="evidence" value="ECO:0007669"/>
    <property type="project" value="UniProtKB-EC"/>
</dbReference>
<comment type="similarity">
    <text evidence="9">Belongs to the TrpF family.</text>
</comment>
<keyword evidence="8 9" id="KW-0413">Isomerase</keyword>
<evidence type="ECO:0000256" key="7">
    <source>
        <dbReference type="ARBA" id="ARBA00023141"/>
    </source>
</evidence>
<protein>
    <recommendedName>
        <fullName evidence="4 9">N-(5'-phosphoribosyl)anthranilate isomerase</fullName>
        <shortName evidence="9">PRAI</shortName>
        <ecNumber evidence="3 9">5.3.1.24</ecNumber>
    </recommendedName>
</protein>
<dbReference type="EMBL" id="JAESWB010000247">
    <property type="protein sequence ID" value="MBL4953896.1"/>
    <property type="molecule type" value="Genomic_DNA"/>
</dbReference>
<organism evidence="11 12">
    <name type="scientific">Neobacillus paridis</name>
    <dbReference type="NCBI Taxonomy" id="2803862"/>
    <lineage>
        <taxon>Bacteria</taxon>
        <taxon>Bacillati</taxon>
        <taxon>Bacillota</taxon>
        <taxon>Bacilli</taxon>
        <taxon>Bacillales</taxon>
        <taxon>Bacillaceae</taxon>
        <taxon>Neobacillus</taxon>
    </lineage>
</organism>
<evidence type="ECO:0000256" key="6">
    <source>
        <dbReference type="ARBA" id="ARBA00022822"/>
    </source>
</evidence>
<dbReference type="InterPro" id="IPR011060">
    <property type="entry name" value="RibuloseP-bd_barrel"/>
</dbReference>
<evidence type="ECO:0000256" key="4">
    <source>
        <dbReference type="ARBA" id="ARBA00022272"/>
    </source>
</evidence>
<feature type="domain" description="N-(5'phosphoribosyl) anthranilate isomerase (PRAI)" evidence="10">
    <location>
        <begin position="3"/>
        <end position="196"/>
    </location>
</feature>
<dbReference type="Gene3D" id="3.20.20.70">
    <property type="entry name" value="Aldolase class I"/>
    <property type="match status" value="1"/>
</dbReference>
<dbReference type="CDD" id="cd00405">
    <property type="entry name" value="PRAI"/>
    <property type="match status" value="1"/>
</dbReference>
<dbReference type="InterPro" id="IPR013785">
    <property type="entry name" value="Aldolase_TIM"/>
</dbReference>
<dbReference type="EC" id="5.3.1.24" evidence="3 9"/>
<comment type="pathway">
    <text evidence="2 9">Amino-acid biosynthesis; L-tryptophan biosynthesis; L-tryptophan from chorismate: step 3/5.</text>
</comment>
<reference evidence="11 12" key="1">
    <citation type="submission" date="2021-01" db="EMBL/GenBank/DDBJ databases">
        <title>Genome public.</title>
        <authorList>
            <person name="Liu C."/>
            <person name="Sun Q."/>
        </authorList>
    </citation>
    <scope>NUCLEOTIDE SEQUENCE [LARGE SCALE GENOMIC DNA]</scope>
    <source>
        <strain evidence="11 12">YIM B02564</strain>
    </source>
</reference>
<comment type="catalytic activity">
    <reaction evidence="1 9">
        <text>N-(5-phospho-beta-D-ribosyl)anthranilate = 1-(2-carboxyphenylamino)-1-deoxy-D-ribulose 5-phosphate</text>
        <dbReference type="Rhea" id="RHEA:21540"/>
        <dbReference type="ChEBI" id="CHEBI:18277"/>
        <dbReference type="ChEBI" id="CHEBI:58613"/>
        <dbReference type="EC" id="5.3.1.24"/>
    </reaction>
</comment>
<name>A0ABS1TRF9_9BACI</name>
<dbReference type="InterPro" id="IPR044643">
    <property type="entry name" value="TrpF_fam"/>
</dbReference>